<evidence type="ECO:0000256" key="2">
    <source>
        <dbReference type="ARBA" id="ARBA00023015"/>
    </source>
</evidence>
<proteinExistence type="inferred from homology"/>
<dbReference type="Pfam" id="PF00126">
    <property type="entry name" value="HTH_1"/>
    <property type="match status" value="1"/>
</dbReference>
<dbReference type="SUPFAM" id="SSF46785">
    <property type="entry name" value="Winged helix' DNA-binding domain"/>
    <property type="match status" value="1"/>
</dbReference>
<dbReference type="InterPro" id="IPR000847">
    <property type="entry name" value="LysR_HTH_N"/>
</dbReference>
<evidence type="ECO:0000313" key="7">
    <source>
        <dbReference type="Proteomes" id="UP001320544"/>
    </source>
</evidence>
<dbReference type="InterPro" id="IPR036388">
    <property type="entry name" value="WH-like_DNA-bd_sf"/>
</dbReference>
<dbReference type="Gene3D" id="1.10.10.10">
    <property type="entry name" value="Winged helix-like DNA-binding domain superfamily/Winged helix DNA-binding domain"/>
    <property type="match status" value="1"/>
</dbReference>
<sequence length="321" mass="35664">MNIEYLHYFLDVAKTKSITRAAKLNFISPQGMSRAMNELEKELGCQLLIRYSNKLALSPIGEELAPKAAEIIGGYDRMLEFAAAKSQVQQAGGHSIQLECQNVAMLAFLTQEAKDYIFESREIHFRESQNSQIRHDLLLSNAGDPSGACPIIGLVCFFNQDRSSNIGGIDDLEEKGYQYRPYLKTYDKVMVNAQSPLAAKETLSDEDIVSKPIASTNTYLYSILSKRFGRNAIGLSSADFSLRKSMVECDSAVSFLPAIASLTMAEETGFVLRDMERSYEVEIGFVGMESDMESACFQGLMDILDGFYRAHTDSGLYALCD</sequence>
<dbReference type="PANTHER" id="PTHR30126">
    <property type="entry name" value="HTH-TYPE TRANSCRIPTIONAL REGULATOR"/>
    <property type="match status" value="1"/>
</dbReference>
<evidence type="ECO:0000259" key="5">
    <source>
        <dbReference type="PROSITE" id="PS50931"/>
    </source>
</evidence>
<protein>
    <recommendedName>
        <fullName evidence="5">HTH lysR-type domain-containing protein</fullName>
    </recommendedName>
</protein>
<dbReference type="EMBL" id="AP025564">
    <property type="protein sequence ID" value="BDE96699.1"/>
    <property type="molecule type" value="Genomic_DNA"/>
</dbReference>
<evidence type="ECO:0000256" key="4">
    <source>
        <dbReference type="ARBA" id="ARBA00023163"/>
    </source>
</evidence>
<dbReference type="PROSITE" id="PS50931">
    <property type="entry name" value="HTH_LYSR"/>
    <property type="match status" value="1"/>
</dbReference>
<dbReference type="PANTHER" id="PTHR30126:SF40">
    <property type="entry name" value="HTH-TYPE TRANSCRIPTIONAL REGULATOR GLTR"/>
    <property type="match status" value="1"/>
</dbReference>
<evidence type="ECO:0000313" key="6">
    <source>
        <dbReference type="EMBL" id="BDE96699.1"/>
    </source>
</evidence>
<comment type="similarity">
    <text evidence="1">Belongs to the LysR transcriptional regulatory family.</text>
</comment>
<accession>A0ABM7WK54</accession>
<keyword evidence="4" id="KW-0804">Transcription</keyword>
<dbReference type="RefSeq" id="WP_244385920.1">
    <property type="nucleotide sequence ID" value="NZ_AP025564.1"/>
</dbReference>
<dbReference type="InterPro" id="IPR036390">
    <property type="entry name" value="WH_DNA-bd_sf"/>
</dbReference>
<organism evidence="6 7">
    <name type="scientific">Raoultibacter timonensis</name>
    <dbReference type="NCBI Taxonomy" id="1907662"/>
    <lineage>
        <taxon>Bacteria</taxon>
        <taxon>Bacillati</taxon>
        <taxon>Actinomycetota</taxon>
        <taxon>Coriobacteriia</taxon>
        <taxon>Eggerthellales</taxon>
        <taxon>Eggerthellaceae</taxon>
        <taxon>Raoultibacter</taxon>
    </lineage>
</organism>
<keyword evidence="2" id="KW-0805">Transcription regulation</keyword>
<feature type="domain" description="HTH lysR-type" evidence="5">
    <location>
        <begin position="1"/>
        <end position="58"/>
    </location>
</feature>
<reference evidence="6 7" key="1">
    <citation type="submission" date="2022-01" db="EMBL/GenBank/DDBJ databases">
        <title>Novel bile acid biosynthetic pathways are enriched in the microbiome of centenarians.</title>
        <authorList>
            <person name="Sato Y."/>
            <person name="Atarashi K."/>
            <person name="Plichta R.D."/>
            <person name="Arai Y."/>
            <person name="Sasajima S."/>
            <person name="Kearney M.S."/>
            <person name="Suda W."/>
            <person name="Takeshita K."/>
            <person name="Sasaki T."/>
            <person name="Okamoto S."/>
            <person name="Skelly N.A."/>
            <person name="Okamura Y."/>
            <person name="Vlamakis H."/>
            <person name="Li Y."/>
            <person name="Tanoue T."/>
            <person name="Takei H."/>
            <person name="Nittono H."/>
            <person name="Narushima S."/>
            <person name="Irie J."/>
            <person name="Itoh H."/>
            <person name="Moriya K."/>
            <person name="Sugiura Y."/>
            <person name="Suematsu M."/>
            <person name="Moritoki N."/>
            <person name="Shibata S."/>
            <person name="Littman R.D."/>
            <person name="Fischbach A.M."/>
            <person name="Uwamino Y."/>
            <person name="Inoue T."/>
            <person name="Honda A."/>
            <person name="Hattori M."/>
            <person name="Murai T."/>
            <person name="Xavier J.R."/>
            <person name="Hirose N."/>
            <person name="Honda K."/>
        </authorList>
    </citation>
    <scope>NUCLEOTIDE SEQUENCE [LARGE SCALE GENOMIC DNA]</scope>
    <source>
        <strain evidence="6 7">CE91-St30</strain>
    </source>
</reference>
<keyword evidence="3" id="KW-0238">DNA-binding</keyword>
<dbReference type="Proteomes" id="UP001320544">
    <property type="component" value="Chromosome"/>
</dbReference>
<gene>
    <name evidence="6" type="ORF">CE91St30_20320</name>
</gene>
<keyword evidence="7" id="KW-1185">Reference proteome</keyword>
<evidence type="ECO:0000256" key="3">
    <source>
        <dbReference type="ARBA" id="ARBA00023125"/>
    </source>
</evidence>
<name>A0ABM7WK54_9ACTN</name>
<evidence type="ECO:0000256" key="1">
    <source>
        <dbReference type="ARBA" id="ARBA00009437"/>
    </source>
</evidence>